<dbReference type="EC" id="1.2.1.3" evidence="3"/>
<organism evidence="9">
    <name type="scientific">Thermocrispum agreste</name>
    <dbReference type="NCBI Taxonomy" id="37925"/>
    <lineage>
        <taxon>Bacteria</taxon>
        <taxon>Bacillati</taxon>
        <taxon>Actinomycetota</taxon>
        <taxon>Actinomycetes</taxon>
        <taxon>Pseudonocardiales</taxon>
        <taxon>Pseudonocardiaceae</taxon>
        <taxon>Thermocrispum</taxon>
    </lineage>
</organism>
<comment type="similarity">
    <text evidence="1 6">Belongs to the aldehyde dehydrogenase family.</text>
</comment>
<dbReference type="PANTHER" id="PTHR42804">
    <property type="entry name" value="ALDEHYDE DEHYDROGENASE"/>
    <property type="match status" value="1"/>
</dbReference>
<sequence>MAAPALTRVGHFIDGAEHPESAESIDVLNPATEEIIGSVPAGTVEDADAAVAAAVAAFPSWAARTPQDRAAVVRAISAGLAERRDEIAALISAEVGAPITFATKVQATLPATTAKGVADLVDSGGFAFTEEIGNSLVVREPAGVVAAITPWNYPLHQIMAKLAPALVAGCTVVLKPSEVAPLNTGILVEVLRQAGVPDGVVNIVHGTGPVVGARLAEHPDVDMISFTGSTRAGKAVAAAAAQTVKRVALELGGKSANVILDDADLTKAVKLGVANTFLNGGQSCNAWTRMLVPESLHDQAVEIAVAAAAKYQPGDPSDPATRLGPMVSEVQRDRVVGYIRAGAEAGATLACGGPEKPDGMERGFFVRPTVFANVREDMVIAQEEIFGPVLSVLPYTDVDDAVRIANNSMYGLGGAVFAGSDERAIEVAKRIRTGQVDVNGGSFNPMAPFGGYKQSGIGREFGKFGLEEYLEVKSIQR</sequence>
<protein>
    <recommendedName>
        <fullName evidence="3">aldehyde dehydrogenase (NAD(+))</fullName>
        <ecNumber evidence="3">1.2.1.3</ecNumber>
    </recommendedName>
</protein>
<dbReference type="PANTHER" id="PTHR42804:SF1">
    <property type="entry name" value="ALDEHYDE DEHYDROGENASE-RELATED"/>
    <property type="match status" value="1"/>
</dbReference>
<evidence type="ECO:0000259" key="7">
    <source>
        <dbReference type="Pfam" id="PF00171"/>
    </source>
</evidence>
<dbReference type="GO" id="GO:0004029">
    <property type="term" value="F:aldehyde dehydrogenase (NAD+) activity"/>
    <property type="evidence" value="ECO:0007669"/>
    <property type="project" value="UniProtKB-EC"/>
</dbReference>
<comment type="catalytic activity">
    <reaction evidence="4">
        <text>an aldehyde + NAD(+) + H2O = a carboxylate + NADH + 2 H(+)</text>
        <dbReference type="Rhea" id="RHEA:16185"/>
        <dbReference type="ChEBI" id="CHEBI:15377"/>
        <dbReference type="ChEBI" id="CHEBI:15378"/>
        <dbReference type="ChEBI" id="CHEBI:17478"/>
        <dbReference type="ChEBI" id="CHEBI:29067"/>
        <dbReference type="ChEBI" id="CHEBI:57540"/>
        <dbReference type="ChEBI" id="CHEBI:57945"/>
        <dbReference type="EC" id="1.2.1.3"/>
    </reaction>
</comment>
<evidence type="ECO:0000256" key="2">
    <source>
        <dbReference type="ARBA" id="ARBA00023002"/>
    </source>
</evidence>
<dbReference type="Proteomes" id="UP000249324">
    <property type="component" value="Unassembled WGS sequence"/>
</dbReference>
<evidence type="ECO:0000256" key="5">
    <source>
        <dbReference type="PROSITE-ProRule" id="PRU10007"/>
    </source>
</evidence>
<dbReference type="InterPro" id="IPR016160">
    <property type="entry name" value="Ald_DH_CS_CYS"/>
</dbReference>
<evidence type="ECO:0000256" key="3">
    <source>
        <dbReference type="ARBA" id="ARBA00024226"/>
    </source>
</evidence>
<evidence type="ECO:0000313" key="9">
    <source>
        <dbReference type="EMBL" id="PZN00434.1"/>
    </source>
</evidence>
<keyword evidence="2 6" id="KW-0560">Oxidoreductase</keyword>
<dbReference type="CDD" id="cd07138">
    <property type="entry name" value="ALDH_CddD_SSP0762"/>
    <property type="match status" value="1"/>
</dbReference>
<reference evidence="8 10" key="3">
    <citation type="journal article" date="2021" name="BMC Genomics">
        <title>Genome-resolved metagenome and metatranscriptome analyses of thermophilic composting reveal key bacterial players and their metabolic interactions.</title>
        <authorList>
            <person name="Braga L.P.P."/>
            <person name="Pereira R.V."/>
            <person name="Martins L.F."/>
            <person name="Moura L.M.S."/>
            <person name="Sanchez F.B."/>
            <person name="Patane J.S.L."/>
            <person name="da Silva A.M."/>
            <person name="Setubal J.C."/>
        </authorList>
    </citation>
    <scope>NUCLEOTIDE SEQUENCE [LARGE SCALE GENOMIC DNA]</scope>
    <source>
        <strain evidence="8">ZC4RG45</strain>
    </source>
</reference>
<reference evidence="9" key="2">
    <citation type="submission" date="2018-05" db="EMBL/GenBank/DDBJ databases">
        <authorList>
            <person name="Lanie J.A."/>
            <person name="Ng W.-L."/>
            <person name="Kazmierczak K.M."/>
            <person name="Andrzejewski T.M."/>
            <person name="Davidsen T.M."/>
            <person name="Wayne K.J."/>
            <person name="Tettelin H."/>
            <person name="Glass J.I."/>
            <person name="Rusch D."/>
            <person name="Podicherti R."/>
            <person name="Tsui H.-C.T."/>
            <person name="Winkler M.E."/>
        </authorList>
    </citation>
    <scope>NUCLEOTIDE SEQUENCE</scope>
    <source>
        <strain evidence="9">ZC4RG45</strain>
    </source>
</reference>
<gene>
    <name evidence="8" type="ORF">DIU77_006415</name>
    <name evidence="9" type="ORF">DIU77_03705</name>
</gene>
<dbReference type="Gene3D" id="3.40.605.10">
    <property type="entry name" value="Aldehyde Dehydrogenase, Chain A, domain 1"/>
    <property type="match status" value="1"/>
</dbReference>
<dbReference type="InterPro" id="IPR016163">
    <property type="entry name" value="Ald_DH_C"/>
</dbReference>
<reference evidence="8" key="4">
    <citation type="submission" date="2023-08" db="EMBL/GenBank/DDBJ databases">
        <authorList>
            <person name="Guima S.E.S."/>
            <person name="Martins L.F."/>
            <person name="Silva A.M."/>
            <person name="Setubal J.C."/>
        </authorList>
    </citation>
    <scope>NUCLEOTIDE SEQUENCE</scope>
    <source>
        <strain evidence="8">ZC4RG45</strain>
    </source>
</reference>
<evidence type="ECO:0000256" key="1">
    <source>
        <dbReference type="ARBA" id="ARBA00009986"/>
    </source>
</evidence>
<dbReference type="InterPro" id="IPR016161">
    <property type="entry name" value="Ald_DH/histidinol_DH"/>
</dbReference>
<dbReference type="PROSITE" id="PS00687">
    <property type="entry name" value="ALDEHYDE_DEHYDR_GLU"/>
    <property type="match status" value="1"/>
</dbReference>
<dbReference type="AlphaFoldDB" id="A0A2W4LRY4"/>
<evidence type="ECO:0000313" key="8">
    <source>
        <dbReference type="EMBL" id="MFO7191861.1"/>
    </source>
</evidence>
<proteinExistence type="inferred from homology"/>
<evidence type="ECO:0000313" key="10">
    <source>
        <dbReference type="Proteomes" id="UP000249324"/>
    </source>
</evidence>
<name>A0A2W4LRY4_9PSEU</name>
<dbReference type="Gene3D" id="3.40.309.10">
    <property type="entry name" value="Aldehyde Dehydrogenase, Chain A, domain 2"/>
    <property type="match status" value="1"/>
</dbReference>
<dbReference type="Pfam" id="PF00171">
    <property type="entry name" value="Aldedh"/>
    <property type="match status" value="1"/>
</dbReference>
<dbReference type="EMBL" id="QGUI01000088">
    <property type="protein sequence ID" value="PZN00434.1"/>
    <property type="molecule type" value="Genomic_DNA"/>
</dbReference>
<dbReference type="InterPro" id="IPR015590">
    <property type="entry name" value="Aldehyde_DH_dom"/>
</dbReference>
<dbReference type="STRING" id="1111738.GCA_000427905_02356"/>
<dbReference type="FunFam" id="3.40.605.10:FF:000007">
    <property type="entry name" value="NAD/NADP-dependent betaine aldehyde dehydrogenase"/>
    <property type="match status" value="1"/>
</dbReference>
<dbReference type="FunFam" id="3.40.605.10:FF:000026">
    <property type="entry name" value="Aldehyde dehydrogenase, putative"/>
    <property type="match status" value="1"/>
</dbReference>
<dbReference type="EMBL" id="QGUI02000055">
    <property type="protein sequence ID" value="MFO7191861.1"/>
    <property type="molecule type" value="Genomic_DNA"/>
</dbReference>
<evidence type="ECO:0000256" key="6">
    <source>
        <dbReference type="RuleBase" id="RU003345"/>
    </source>
</evidence>
<dbReference type="FunFam" id="3.40.309.10:FF:000012">
    <property type="entry name" value="Betaine aldehyde dehydrogenase"/>
    <property type="match status" value="1"/>
</dbReference>
<dbReference type="InterPro" id="IPR029510">
    <property type="entry name" value="Ald_DH_CS_GLU"/>
</dbReference>
<dbReference type="InterPro" id="IPR016162">
    <property type="entry name" value="Ald_DH_N"/>
</dbReference>
<feature type="active site" evidence="5">
    <location>
        <position position="250"/>
    </location>
</feature>
<dbReference type="SUPFAM" id="SSF53720">
    <property type="entry name" value="ALDH-like"/>
    <property type="match status" value="1"/>
</dbReference>
<evidence type="ECO:0000256" key="4">
    <source>
        <dbReference type="ARBA" id="ARBA00049194"/>
    </source>
</evidence>
<dbReference type="PROSITE" id="PS00070">
    <property type="entry name" value="ALDEHYDE_DEHYDR_CYS"/>
    <property type="match status" value="1"/>
</dbReference>
<reference evidence="8" key="1">
    <citation type="submission" date="2018-05" db="EMBL/GenBank/DDBJ databases">
        <authorList>
            <person name="Moura L."/>
            <person name="Setubal J.C."/>
        </authorList>
    </citation>
    <scope>NUCLEOTIDE SEQUENCE</scope>
    <source>
        <strain evidence="8">ZC4RG45</strain>
    </source>
</reference>
<accession>A0A2W4LRY4</accession>
<feature type="domain" description="Aldehyde dehydrogenase" evidence="7">
    <location>
        <begin position="20"/>
        <end position="475"/>
    </location>
</feature>
<comment type="caution">
    <text evidence="9">The sequence shown here is derived from an EMBL/GenBank/DDBJ whole genome shotgun (WGS) entry which is preliminary data.</text>
</comment>